<keyword evidence="6" id="KW-0067">ATP-binding</keyword>
<dbReference type="GO" id="GO:0005975">
    <property type="term" value="P:carbohydrate metabolic process"/>
    <property type="evidence" value="ECO:0007669"/>
    <property type="project" value="UniProtKB-ARBA"/>
</dbReference>
<feature type="region of interest" description="Disordered" evidence="9">
    <location>
        <begin position="447"/>
        <end position="498"/>
    </location>
</feature>
<dbReference type="FunFam" id="3.30.200.20:FF:000035">
    <property type="entry name" value="Serine/threonine protein kinase Stk1"/>
    <property type="match status" value="1"/>
</dbReference>
<dbReference type="Proteomes" id="UP000419743">
    <property type="component" value="Unassembled WGS sequence"/>
</dbReference>
<comment type="catalytic activity">
    <reaction evidence="8">
        <text>L-seryl-[protein] + ATP = O-phospho-L-seryl-[protein] + ADP + H(+)</text>
        <dbReference type="Rhea" id="RHEA:17989"/>
        <dbReference type="Rhea" id="RHEA-COMP:9863"/>
        <dbReference type="Rhea" id="RHEA-COMP:11604"/>
        <dbReference type="ChEBI" id="CHEBI:15378"/>
        <dbReference type="ChEBI" id="CHEBI:29999"/>
        <dbReference type="ChEBI" id="CHEBI:30616"/>
        <dbReference type="ChEBI" id="CHEBI:83421"/>
        <dbReference type="ChEBI" id="CHEBI:456216"/>
        <dbReference type="EC" id="2.7.11.1"/>
    </reaction>
</comment>
<dbReference type="InterPro" id="IPR000719">
    <property type="entry name" value="Prot_kinase_dom"/>
</dbReference>
<evidence type="ECO:0000256" key="1">
    <source>
        <dbReference type="ARBA" id="ARBA00012513"/>
    </source>
</evidence>
<dbReference type="InterPro" id="IPR008271">
    <property type="entry name" value="Ser/Thr_kinase_AS"/>
</dbReference>
<dbReference type="PROSITE" id="PS50011">
    <property type="entry name" value="PROTEIN_KINASE_DOM"/>
    <property type="match status" value="1"/>
</dbReference>
<keyword evidence="3 12" id="KW-0808">Transferase</keyword>
<dbReference type="AlphaFoldDB" id="A0A7M4DRQ1"/>
<evidence type="ECO:0000313" key="12">
    <source>
        <dbReference type="EMBL" id="VZO40145.1"/>
    </source>
</evidence>
<dbReference type="InterPro" id="IPR013783">
    <property type="entry name" value="Ig-like_fold"/>
</dbReference>
<comment type="caution">
    <text evidence="12">The sequence shown here is derived from an EMBL/GenBank/DDBJ whole genome shotgun (WGS) entry which is preliminary data.</text>
</comment>
<feature type="region of interest" description="Disordered" evidence="9">
    <location>
        <begin position="287"/>
        <end position="331"/>
    </location>
</feature>
<comment type="catalytic activity">
    <reaction evidence="7">
        <text>L-threonyl-[protein] + ATP = O-phospho-L-threonyl-[protein] + ADP + H(+)</text>
        <dbReference type="Rhea" id="RHEA:46608"/>
        <dbReference type="Rhea" id="RHEA-COMP:11060"/>
        <dbReference type="Rhea" id="RHEA-COMP:11605"/>
        <dbReference type="ChEBI" id="CHEBI:15378"/>
        <dbReference type="ChEBI" id="CHEBI:30013"/>
        <dbReference type="ChEBI" id="CHEBI:30616"/>
        <dbReference type="ChEBI" id="CHEBI:61977"/>
        <dbReference type="ChEBI" id="CHEBI:456216"/>
        <dbReference type="EC" id="2.7.11.1"/>
    </reaction>
</comment>
<proteinExistence type="predicted"/>
<accession>A0A7M4DRQ1</accession>
<keyword evidence="10" id="KW-1133">Transmembrane helix</keyword>
<dbReference type="GO" id="GO:0004674">
    <property type="term" value="F:protein serine/threonine kinase activity"/>
    <property type="evidence" value="ECO:0007669"/>
    <property type="project" value="UniProtKB-KW"/>
</dbReference>
<keyword evidence="4" id="KW-0547">Nucleotide-binding</keyword>
<evidence type="ECO:0000256" key="6">
    <source>
        <dbReference type="ARBA" id="ARBA00022840"/>
    </source>
</evidence>
<keyword evidence="2" id="KW-0723">Serine/threonine-protein kinase</keyword>
<keyword evidence="10" id="KW-0472">Membrane</keyword>
<evidence type="ECO:0000256" key="3">
    <source>
        <dbReference type="ARBA" id="ARBA00022679"/>
    </source>
</evidence>
<evidence type="ECO:0000256" key="7">
    <source>
        <dbReference type="ARBA" id="ARBA00047899"/>
    </source>
</evidence>
<protein>
    <recommendedName>
        <fullName evidence="1">non-specific serine/threonine protein kinase</fullName>
        <ecNumber evidence="1">2.7.11.1</ecNumber>
    </recommendedName>
</protein>
<dbReference type="SMART" id="SM00220">
    <property type="entry name" value="S_TKc"/>
    <property type="match status" value="1"/>
</dbReference>
<dbReference type="GO" id="GO:0045717">
    <property type="term" value="P:negative regulation of fatty acid biosynthetic process"/>
    <property type="evidence" value="ECO:0007669"/>
    <property type="project" value="UniProtKB-ARBA"/>
</dbReference>
<dbReference type="Gene3D" id="2.60.40.10">
    <property type="entry name" value="Immunoglobulins"/>
    <property type="match status" value="1"/>
</dbReference>
<feature type="compositionally biased region" description="Polar residues" evidence="9">
    <location>
        <begin position="287"/>
        <end position="296"/>
    </location>
</feature>
<feature type="domain" description="Protein kinase" evidence="11">
    <location>
        <begin position="12"/>
        <end position="284"/>
    </location>
</feature>
<dbReference type="PANTHER" id="PTHR43289">
    <property type="entry name" value="MITOGEN-ACTIVATED PROTEIN KINASE KINASE KINASE 20-RELATED"/>
    <property type="match status" value="1"/>
</dbReference>
<organism evidence="12 13">
    <name type="scientific">Occultella aeris</name>
    <dbReference type="NCBI Taxonomy" id="2761496"/>
    <lineage>
        <taxon>Bacteria</taxon>
        <taxon>Bacillati</taxon>
        <taxon>Actinomycetota</taxon>
        <taxon>Actinomycetes</taxon>
        <taxon>Micrococcales</taxon>
        <taxon>Ruaniaceae</taxon>
        <taxon>Occultella</taxon>
    </lineage>
</organism>
<feature type="transmembrane region" description="Helical" evidence="10">
    <location>
        <begin position="558"/>
        <end position="578"/>
    </location>
</feature>
<dbReference type="InterPro" id="IPR011009">
    <property type="entry name" value="Kinase-like_dom_sf"/>
</dbReference>
<dbReference type="PROSITE" id="PS00108">
    <property type="entry name" value="PROTEIN_KINASE_ST"/>
    <property type="match status" value="1"/>
</dbReference>
<dbReference type="CDD" id="cd14014">
    <property type="entry name" value="STKc_PknB_like"/>
    <property type="match status" value="1"/>
</dbReference>
<evidence type="ECO:0000256" key="9">
    <source>
        <dbReference type="SAM" id="MobiDB-lite"/>
    </source>
</evidence>
<evidence type="ECO:0000256" key="10">
    <source>
        <dbReference type="SAM" id="Phobius"/>
    </source>
</evidence>
<sequence>MDFEPGQVFAGYTIERELGRGGMGSVYLAKHPRLPRRDALKMLSTSLSSDESFRTRFEREADLAAQLFHRNIVAVYDRGEFEGQLWIAMQYVEGTDASHAIAAAGGGLDPARVVHIVTEVGNGLDFAHRAGLLHRDVKPANILLAPGLDPDDPEEPEQVLLTDFGIAKAIDDRDNNLTGTGNMLATLAYAAPEQIEARSLGHEVDVYALGCVLYELLTGSVPFVADSPFAKMTAHLTQDPPKPSEARPGLGTSFDAVVAKAMAKKPEDRYQSCRALSRAAAAALKTLTEQSETETVLQPARTPAAAPGEQPGSPHPTPTPSRAHTGPRPPFTLKVRRYFADGRQSQEVGPVDTRNVPMADRTALEALLHEARFFDLPPRLPLERQITGDYLEEITVGAGERTWTVAYEHQGSRHPLVLDQIAPRLARISPWHVTSAAPAAYLRANNAPGNRSWSPNATIGPIGQGGRDTGPNATGQVPPVPMPTGPIPASPMPTGPMPTGAMPTGAMPTGAAPTGAAPTRSTGGMPSYLSAPAMPTAQHTGIHAVGHKAPLRRGPNPAMITGFAVALVAIIVLIVIAANGGFGGANDDPDGIEAPADLTITVNGDGETVVNWSSVPDATGYELDRDGELVYEGTARQFVDTAPSGQEYTVRAIGPEGETSDDSTPAVAEASLDPGSWGDAEFMRTAFPSLVPDGPNLAGHNDATCALGSSEQLPQPDTVDAAITCTQSDGLVFTLLHFTSADALATFGSEGVANEGWFSQEWFYDSAPDDPAGTEYGSQDGVTDPGFLYTTFVHPDRTQYMVAVWWPDHERLDIRRDWWVGAPF</sequence>
<dbReference type="FunFam" id="1.10.510.10:FF:000021">
    <property type="entry name" value="Serine/threonine protein kinase"/>
    <property type="match status" value="1"/>
</dbReference>
<evidence type="ECO:0000256" key="4">
    <source>
        <dbReference type="ARBA" id="ARBA00022741"/>
    </source>
</evidence>
<name>A0A7M4DRQ1_9MICO</name>
<feature type="compositionally biased region" description="Pro residues" evidence="9">
    <location>
        <begin position="478"/>
        <end position="496"/>
    </location>
</feature>
<keyword evidence="10" id="KW-0812">Transmembrane</keyword>
<evidence type="ECO:0000256" key="2">
    <source>
        <dbReference type="ARBA" id="ARBA00022527"/>
    </source>
</evidence>
<dbReference type="Gene3D" id="3.30.200.20">
    <property type="entry name" value="Phosphorylase Kinase, domain 1"/>
    <property type="match status" value="1"/>
</dbReference>
<evidence type="ECO:0000313" key="13">
    <source>
        <dbReference type="Proteomes" id="UP000419743"/>
    </source>
</evidence>
<evidence type="ECO:0000259" key="11">
    <source>
        <dbReference type="PROSITE" id="PS50011"/>
    </source>
</evidence>
<evidence type="ECO:0000256" key="8">
    <source>
        <dbReference type="ARBA" id="ARBA00048679"/>
    </source>
</evidence>
<keyword evidence="5 12" id="KW-0418">Kinase</keyword>
<evidence type="ECO:0000256" key="5">
    <source>
        <dbReference type="ARBA" id="ARBA00022777"/>
    </source>
</evidence>
<dbReference type="Gene3D" id="1.10.510.10">
    <property type="entry name" value="Transferase(Phosphotransferase) domain 1"/>
    <property type="match status" value="1"/>
</dbReference>
<dbReference type="EC" id="2.7.11.1" evidence="1"/>
<dbReference type="RefSeq" id="WP_197522807.1">
    <property type="nucleotide sequence ID" value="NZ_CACRYJ010000068.1"/>
</dbReference>
<keyword evidence="13" id="KW-1185">Reference proteome</keyword>
<gene>
    <name evidence="12" type="primary">pknJ</name>
    <name evidence="12" type="ORF">HALOF300_04847</name>
</gene>
<dbReference type="Pfam" id="PF00069">
    <property type="entry name" value="Pkinase"/>
    <property type="match status" value="1"/>
</dbReference>
<dbReference type="SUPFAM" id="SSF56112">
    <property type="entry name" value="Protein kinase-like (PK-like)"/>
    <property type="match status" value="1"/>
</dbReference>
<dbReference type="GO" id="GO:0005524">
    <property type="term" value="F:ATP binding"/>
    <property type="evidence" value="ECO:0007669"/>
    <property type="project" value="UniProtKB-KW"/>
</dbReference>
<reference evidence="12 13" key="1">
    <citation type="submission" date="2019-11" db="EMBL/GenBank/DDBJ databases">
        <authorList>
            <person name="Criscuolo A."/>
        </authorList>
    </citation>
    <scope>NUCLEOTIDE SEQUENCE [LARGE SCALE GENOMIC DNA]</scope>
    <source>
        <strain evidence="12">CIP111667</strain>
    </source>
</reference>
<dbReference type="EMBL" id="CACRYJ010000068">
    <property type="protein sequence ID" value="VZO40145.1"/>
    <property type="molecule type" value="Genomic_DNA"/>
</dbReference>
<dbReference type="PANTHER" id="PTHR43289:SF6">
    <property type="entry name" value="SERINE_THREONINE-PROTEIN KINASE NEKL-3"/>
    <property type="match status" value="1"/>
</dbReference>